<dbReference type="Pfam" id="PF11760">
    <property type="entry name" value="CbiG_N"/>
    <property type="match status" value="1"/>
</dbReference>
<dbReference type="EMBL" id="LT549890">
    <property type="protein sequence ID" value="SAI85989.1"/>
    <property type="molecule type" value="Genomic_DNA"/>
</dbReference>
<dbReference type="InterPro" id="IPR021744">
    <property type="entry name" value="CbiG_N"/>
</dbReference>
<dbReference type="SUPFAM" id="SSF159664">
    <property type="entry name" value="CobE/GbiG C-terminal domain-like"/>
    <property type="match status" value="1"/>
</dbReference>
<evidence type="ECO:0000313" key="4">
    <source>
        <dbReference type="EMBL" id="SAI85989.1"/>
    </source>
</evidence>
<sequence>MESGGRLTMIENLWRGICIISASEDAFSAGETIKEKLKSFEIPVVHYRYKDAEIETIWKCYDAIVFVMALEGATRIVCKYAKSKTEDPAIVCIDDKINYVIPLLGGHWGANDIARELSVILNSTPIITTAAEIKGKLSIERIANILIAKIINPENIVKINAALLRDESICIDGIDVNVNFPENIKVNSEECSYIISLRGDKEYKDKIVVWLKPLKISIGIGSKKDVKMEEIRDGIYKVLERLNLKRERIGIIASIREEVKKIADEFNVRFRLVNEEEINNFMNPCLTPPSKTLIEVGLKGVAEISALIAGGRNSKLILRKIAISRNSTIAVATYEGE</sequence>
<dbReference type="Gene3D" id="3.40.50.11220">
    <property type="match status" value="1"/>
</dbReference>
<dbReference type="SUPFAM" id="SSF159672">
    <property type="entry name" value="CbiG N-terminal domain-like"/>
    <property type="match status" value="1"/>
</dbReference>
<feature type="domain" description="Cobalamin synthesis G N-terminal" evidence="2">
    <location>
        <begin position="54"/>
        <end position="131"/>
    </location>
</feature>
<dbReference type="PANTHER" id="PTHR37477">
    <property type="entry name" value="COBALT-PRECORRIN-5A HYDROLASE"/>
    <property type="match status" value="1"/>
</dbReference>
<name>A0A157T412_SACSO</name>
<dbReference type="AlphaFoldDB" id="A0A157T412"/>
<dbReference type="InterPro" id="IPR052553">
    <property type="entry name" value="CbiG_hydrolase"/>
</dbReference>
<dbReference type="Pfam" id="PF01890">
    <property type="entry name" value="CbiG_C"/>
    <property type="match status" value="1"/>
</dbReference>
<feature type="domain" description="CobE/GbiG C-terminal" evidence="1">
    <location>
        <begin position="216"/>
        <end position="332"/>
    </location>
</feature>
<evidence type="ECO:0000259" key="2">
    <source>
        <dbReference type="Pfam" id="PF11760"/>
    </source>
</evidence>
<dbReference type="PANTHER" id="PTHR37477:SF1">
    <property type="entry name" value="COBALT-PRECORRIN-5A HYDROLASE"/>
    <property type="match status" value="1"/>
</dbReference>
<dbReference type="GO" id="GO:0009236">
    <property type="term" value="P:cobalamin biosynthetic process"/>
    <property type="evidence" value="ECO:0007669"/>
    <property type="project" value="InterPro"/>
</dbReference>
<evidence type="ECO:0000259" key="1">
    <source>
        <dbReference type="Pfam" id="PF01890"/>
    </source>
</evidence>
<reference evidence="5" key="1">
    <citation type="submission" date="2016-04" db="EMBL/GenBank/DDBJ databases">
        <authorList>
            <person name="Shah S.A."/>
            <person name="Garrett R.A."/>
        </authorList>
    </citation>
    <scope>NUCLEOTIDE SEQUENCE [LARGE SCALE GENOMIC DNA]</scope>
    <source>
        <strain evidence="5">ATCC 35091 / DSM 1616 / JCM 8930 / NBRC 15331 / P1</strain>
    </source>
</reference>
<dbReference type="Gene3D" id="3.30.420.180">
    <property type="entry name" value="CobE/GbiG C-terminal domain"/>
    <property type="match status" value="1"/>
</dbReference>
<dbReference type="InterPro" id="IPR036518">
    <property type="entry name" value="CobE/GbiG_C_sf"/>
</dbReference>
<accession>A0A157T412</accession>
<dbReference type="InterPro" id="IPR048775">
    <property type="entry name" value="CbiG-like_linker"/>
</dbReference>
<dbReference type="InterPro" id="IPR038029">
    <property type="entry name" value="GbiG_N_sf"/>
</dbReference>
<dbReference type="PATRIC" id="fig|2287.9.peg.2562"/>
<dbReference type="Gene3D" id="3.40.1390.40">
    <property type="match status" value="1"/>
</dbReference>
<dbReference type="Proteomes" id="UP000076770">
    <property type="component" value="Chromosome i"/>
</dbReference>
<organism evidence="4 5">
    <name type="scientific">Saccharolobus solfataricus</name>
    <name type="common">Sulfolobus solfataricus</name>
    <dbReference type="NCBI Taxonomy" id="2287"/>
    <lineage>
        <taxon>Archaea</taxon>
        <taxon>Thermoproteota</taxon>
        <taxon>Thermoprotei</taxon>
        <taxon>Sulfolobales</taxon>
        <taxon>Sulfolobaceae</taxon>
        <taxon>Saccharolobus</taxon>
    </lineage>
</organism>
<proteinExistence type="predicted"/>
<dbReference type="Pfam" id="PF21437">
    <property type="entry name" value="CbiG-like_linker"/>
    <property type="match status" value="1"/>
</dbReference>
<dbReference type="SMR" id="A0A157T412"/>
<gene>
    <name evidence="4" type="ORF">SSOP1_2435</name>
</gene>
<dbReference type="NCBIfam" id="NF004467">
    <property type="entry name" value="PRK05788.1-5"/>
    <property type="match status" value="1"/>
</dbReference>
<feature type="domain" description="CbiG-like linker" evidence="3">
    <location>
        <begin position="137"/>
        <end position="214"/>
    </location>
</feature>
<dbReference type="InterPro" id="IPR002750">
    <property type="entry name" value="CobE/GbiG_C"/>
</dbReference>
<protein>
    <submittedName>
        <fullName evidence="4">Cobalamin biosynthesis protein CbiG</fullName>
    </submittedName>
</protein>
<evidence type="ECO:0000313" key="5">
    <source>
        <dbReference type="Proteomes" id="UP000076770"/>
    </source>
</evidence>
<evidence type="ECO:0000259" key="3">
    <source>
        <dbReference type="Pfam" id="PF21437"/>
    </source>
</evidence>